<dbReference type="SUPFAM" id="SSF52317">
    <property type="entry name" value="Class I glutamine amidotransferase-like"/>
    <property type="match status" value="1"/>
</dbReference>
<proteinExistence type="inferred from homology"/>
<name>A0A6B3BTS6_9ACTN</name>
<comment type="caution">
    <text evidence="7">The sequence shown here is derived from an EMBL/GenBank/DDBJ whole genome shotgun (WGS) entry which is preliminary data.</text>
</comment>
<dbReference type="AlphaFoldDB" id="A0A6B3BTS6"/>
<evidence type="ECO:0000256" key="1">
    <source>
        <dbReference type="ARBA" id="ARBA00010233"/>
    </source>
</evidence>
<dbReference type="PANTHER" id="PTHR30237">
    <property type="entry name" value="MURAMOYLTETRAPEPTIDE CARBOXYPEPTIDASE"/>
    <property type="match status" value="1"/>
</dbReference>
<organism evidence="7">
    <name type="scientific">Streptomyces sp. SID12501</name>
    <dbReference type="NCBI Taxonomy" id="2706042"/>
    <lineage>
        <taxon>Bacteria</taxon>
        <taxon>Bacillati</taxon>
        <taxon>Actinomycetota</taxon>
        <taxon>Actinomycetes</taxon>
        <taxon>Kitasatosporales</taxon>
        <taxon>Streptomycetaceae</taxon>
        <taxon>Streptomyces</taxon>
    </lineage>
</organism>
<dbReference type="InterPro" id="IPR040921">
    <property type="entry name" value="Peptidase_S66C"/>
</dbReference>
<accession>A0A6B3BTS6</accession>
<evidence type="ECO:0000256" key="3">
    <source>
        <dbReference type="PIRSR" id="PIRSR028757-1"/>
    </source>
</evidence>
<comment type="similarity">
    <text evidence="1">Belongs to the peptidase S66 family.</text>
</comment>
<dbReference type="PIRSF" id="PIRSF028757">
    <property type="entry name" value="LD-carboxypeptidase"/>
    <property type="match status" value="1"/>
</dbReference>
<evidence type="ECO:0000256" key="4">
    <source>
        <dbReference type="SAM" id="MobiDB-lite"/>
    </source>
</evidence>
<keyword evidence="2" id="KW-0378">Hydrolase</keyword>
<feature type="active site" description="Charge relay system" evidence="3">
    <location>
        <position position="241"/>
    </location>
</feature>
<evidence type="ECO:0000313" key="7">
    <source>
        <dbReference type="EMBL" id="NEC87726.1"/>
    </source>
</evidence>
<reference evidence="7" key="1">
    <citation type="submission" date="2020-01" db="EMBL/GenBank/DDBJ databases">
        <title>Insect and environment-associated Actinomycetes.</title>
        <authorList>
            <person name="Currrie C."/>
            <person name="Chevrette M."/>
            <person name="Carlson C."/>
            <person name="Stubbendieck R."/>
            <person name="Wendt-Pienkowski E."/>
        </authorList>
    </citation>
    <scope>NUCLEOTIDE SEQUENCE</scope>
    <source>
        <strain evidence="7">SID12501</strain>
    </source>
</reference>
<dbReference type="InterPro" id="IPR027478">
    <property type="entry name" value="LdcA_N"/>
</dbReference>
<dbReference type="Gene3D" id="3.40.50.10740">
    <property type="entry name" value="Class I glutamine amidotransferase-like"/>
    <property type="match status" value="1"/>
</dbReference>
<dbReference type="CDD" id="cd07025">
    <property type="entry name" value="Peptidase_S66"/>
    <property type="match status" value="1"/>
</dbReference>
<dbReference type="InterPro" id="IPR027461">
    <property type="entry name" value="Carboxypeptidase_A_C_sf"/>
</dbReference>
<evidence type="ECO:0000259" key="5">
    <source>
        <dbReference type="Pfam" id="PF02016"/>
    </source>
</evidence>
<feature type="active site" description="Nucleophile" evidence="3">
    <location>
        <position position="121"/>
    </location>
</feature>
<dbReference type="EMBL" id="JAAGLU010000014">
    <property type="protein sequence ID" value="NEC87726.1"/>
    <property type="molecule type" value="Genomic_DNA"/>
</dbReference>
<dbReference type="InterPro" id="IPR029062">
    <property type="entry name" value="Class_I_gatase-like"/>
</dbReference>
<feature type="region of interest" description="Disordered" evidence="4">
    <location>
        <begin position="343"/>
        <end position="364"/>
    </location>
</feature>
<dbReference type="RefSeq" id="WP_164315859.1">
    <property type="nucleotide sequence ID" value="NZ_JAAGLU010000014.1"/>
</dbReference>
<dbReference type="Gene3D" id="3.50.30.60">
    <property type="entry name" value="LD-carboxypeptidase A C-terminal domain-like"/>
    <property type="match status" value="1"/>
</dbReference>
<feature type="domain" description="LD-carboxypeptidase N-terminal" evidence="5">
    <location>
        <begin position="24"/>
        <end position="140"/>
    </location>
</feature>
<evidence type="ECO:0000259" key="6">
    <source>
        <dbReference type="Pfam" id="PF17676"/>
    </source>
</evidence>
<dbReference type="SUPFAM" id="SSF141986">
    <property type="entry name" value="LD-carboxypeptidase A C-terminal domain-like"/>
    <property type="match status" value="1"/>
</dbReference>
<protein>
    <submittedName>
        <fullName evidence="7">LD-carboxypeptidase</fullName>
    </submittedName>
</protein>
<keyword evidence="7" id="KW-0645">Protease</keyword>
<gene>
    <name evidence="7" type="ORF">G3I71_18235</name>
</gene>
<keyword evidence="7" id="KW-0121">Carboxypeptidase</keyword>
<dbReference type="Pfam" id="PF17676">
    <property type="entry name" value="Peptidase_S66C"/>
    <property type="match status" value="1"/>
</dbReference>
<dbReference type="InterPro" id="IPR040449">
    <property type="entry name" value="Peptidase_S66_N"/>
</dbReference>
<dbReference type="Pfam" id="PF02016">
    <property type="entry name" value="Peptidase_S66"/>
    <property type="match status" value="1"/>
</dbReference>
<dbReference type="GO" id="GO:0004180">
    <property type="term" value="F:carboxypeptidase activity"/>
    <property type="evidence" value="ECO:0007669"/>
    <property type="project" value="UniProtKB-KW"/>
</dbReference>
<sequence>MTTPQPQAQQSVRRLTRGPVRNLGLWTPSSPAPALFPRRTARALAALRHAGWDCRTAESFAGVSRASAAHPRELAAELHTLVETGVDAVLASAGGWTAGLVLPYLDFGLLRAAQVPLIGYSDVSVLLWAFAAQGVPAVHGPMLVSEFGHFTGPFPYTLDGLRNALAGTGGVLRPPAQWTEDNPWWDREDERALRTCPASPWRVLQHGRARGPLLAGCLPAVTGLFGTPHMPPTDGRILFLEDFGMAPDHFLSLLAQWNNSGRLHRLAGLVLGRRSRPSAAPGGYADFDDALLHLLDGTSMPVVADVDFGHTEPRLSLPLGAEVDMSTDPLRLHVAGRAGTRLWNDRENNDSENREKEETREMLP</sequence>
<feature type="domain" description="LD-carboxypeptidase C-terminal" evidence="6">
    <location>
        <begin position="210"/>
        <end position="324"/>
    </location>
</feature>
<dbReference type="InterPro" id="IPR003507">
    <property type="entry name" value="S66_fam"/>
</dbReference>
<feature type="active site" description="Charge relay system" evidence="3">
    <location>
        <position position="310"/>
    </location>
</feature>
<evidence type="ECO:0000256" key="2">
    <source>
        <dbReference type="ARBA" id="ARBA00022801"/>
    </source>
</evidence>